<reference evidence="1 2" key="1">
    <citation type="journal article" date="2013" name="Genome Announc.">
        <title>Draft Genome Sequence of Pseudomonas fluorescens LMG 5329, a White Line-Inducing Principle-Producing Bioindicator for the Mushroom Pathogen Pseudomonas tolaasii.</title>
        <authorList>
            <person name="Ghequire M.G."/>
            <person name="Rokni-Zadeh H."/>
            <person name="Zarrineh P."/>
            <person name="De Mot R."/>
        </authorList>
    </citation>
    <scope>NUCLEOTIDE SEQUENCE [LARGE SCALE GENOMIC DNA]</scope>
    <source>
        <strain evidence="1 2">LMG 5329</strain>
    </source>
</reference>
<dbReference type="RefSeq" id="WP_038848262.1">
    <property type="nucleotide sequence ID" value="NZ_ASGY01000146.1"/>
</dbReference>
<dbReference type="AlphaFoldDB" id="A0A0A1YW09"/>
<protein>
    <submittedName>
        <fullName evidence="1">Uncharacterized protein</fullName>
    </submittedName>
</protein>
<proteinExistence type="predicted"/>
<sequence length="82" mass="8950">MPKYRVTETITLYGGELILTAAQASARQHCLEPVEKKKGRYTILEPVQFKVGEVIVIPGEPDKALEQRLVKVDKAGGAGDAE</sequence>
<dbReference type="EMBL" id="ASGY01000146">
    <property type="protein sequence ID" value="KGE66210.1"/>
    <property type="molecule type" value="Genomic_DNA"/>
</dbReference>
<comment type="caution">
    <text evidence="1">The sequence shown here is derived from an EMBL/GenBank/DDBJ whole genome shotgun (WGS) entry which is preliminary data.</text>
</comment>
<gene>
    <name evidence="1" type="ORF">K814_0120050</name>
</gene>
<dbReference type="OrthoDB" id="6959745at2"/>
<name>A0A0A1YW09_PSEFL</name>
<organism evidence="1 2">
    <name type="scientific">Pseudomonas fluorescens LMG 5329</name>
    <dbReference type="NCBI Taxonomy" id="1324332"/>
    <lineage>
        <taxon>Bacteria</taxon>
        <taxon>Pseudomonadati</taxon>
        <taxon>Pseudomonadota</taxon>
        <taxon>Gammaproteobacteria</taxon>
        <taxon>Pseudomonadales</taxon>
        <taxon>Pseudomonadaceae</taxon>
        <taxon>Pseudomonas</taxon>
    </lineage>
</organism>
<evidence type="ECO:0000313" key="1">
    <source>
        <dbReference type="EMBL" id="KGE66210.1"/>
    </source>
</evidence>
<evidence type="ECO:0000313" key="2">
    <source>
        <dbReference type="Proteomes" id="UP000030060"/>
    </source>
</evidence>
<dbReference type="Proteomes" id="UP000030060">
    <property type="component" value="Unassembled WGS sequence"/>
</dbReference>
<accession>A0A0A1YW09</accession>